<sequence>MRRSLRYLIALPVAFSIAVATYHYFSHAYFMVYPAIFLVYVFTIGVGLIEPKLMVSGTGSKNRTLGAIIGGVSAFTVSSLLQFSVPITVLAWGMLLFGMVTGIMSIRSG</sequence>
<organism evidence="3 4">
    <name type="scientific">Haloferax larsenii</name>
    <dbReference type="NCBI Taxonomy" id="302484"/>
    <lineage>
        <taxon>Archaea</taxon>
        <taxon>Methanobacteriati</taxon>
        <taxon>Methanobacteriota</taxon>
        <taxon>Stenosarchaea group</taxon>
        <taxon>Halobacteria</taxon>
        <taxon>Halobacteriales</taxon>
        <taxon>Haloferacaceae</taxon>
        <taxon>Haloferax</taxon>
    </lineage>
</organism>
<dbReference type="EMBL" id="FOAD01000002">
    <property type="protein sequence ID" value="SEK86231.1"/>
    <property type="molecule type" value="Genomic_DNA"/>
</dbReference>
<feature type="domain" description="DUF8153" evidence="2">
    <location>
        <begin position="31"/>
        <end position="105"/>
    </location>
</feature>
<evidence type="ECO:0000313" key="4">
    <source>
        <dbReference type="Proteomes" id="UP000183894"/>
    </source>
</evidence>
<dbReference type="RefSeq" id="WP_074792680.1">
    <property type="nucleotide sequence ID" value="NZ_FOAD01000002.1"/>
</dbReference>
<feature type="transmembrane region" description="Helical" evidence="1">
    <location>
        <begin position="89"/>
        <end position="106"/>
    </location>
</feature>
<feature type="transmembrane region" description="Helical" evidence="1">
    <location>
        <begin position="31"/>
        <end position="53"/>
    </location>
</feature>
<protein>
    <recommendedName>
        <fullName evidence="2">DUF8153 domain-containing protein</fullName>
    </recommendedName>
</protein>
<name>A0A1H7KHA3_HALLR</name>
<reference evidence="3 4" key="1">
    <citation type="submission" date="2016-10" db="EMBL/GenBank/DDBJ databases">
        <authorList>
            <person name="de Groot N.N."/>
        </authorList>
    </citation>
    <scope>NUCLEOTIDE SEQUENCE [LARGE SCALE GENOMIC DNA]</scope>
    <source>
        <strain evidence="3 4">CDM_5</strain>
    </source>
</reference>
<dbReference type="Pfam" id="PF26480">
    <property type="entry name" value="DUF8153"/>
    <property type="match status" value="1"/>
</dbReference>
<evidence type="ECO:0000313" key="3">
    <source>
        <dbReference type="EMBL" id="SEK86231.1"/>
    </source>
</evidence>
<dbReference type="OrthoDB" id="290635at2157"/>
<keyword evidence="1" id="KW-1133">Transmembrane helix</keyword>
<evidence type="ECO:0000259" key="2">
    <source>
        <dbReference type="Pfam" id="PF26480"/>
    </source>
</evidence>
<proteinExistence type="predicted"/>
<evidence type="ECO:0000256" key="1">
    <source>
        <dbReference type="SAM" id="Phobius"/>
    </source>
</evidence>
<dbReference type="InterPro" id="IPR058466">
    <property type="entry name" value="DUF8153"/>
</dbReference>
<keyword evidence="1" id="KW-0812">Transmembrane</keyword>
<feature type="transmembrane region" description="Helical" evidence="1">
    <location>
        <begin position="7"/>
        <end position="25"/>
    </location>
</feature>
<dbReference type="AlphaFoldDB" id="A0A1H7KHA3"/>
<accession>A0A1H7KHA3</accession>
<gene>
    <name evidence="3" type="ORF">SAMN04488691_1026</name>
</gene>
<keyword evidence="1" id="KW-0472">Membrane</keyword>
<feature type="transmembrane region" description="Helical" evidence="1">
    <location>
        <begin position="65"/>
        <end position="83"/>
    </location>
</feature>
<dbReference type="Proteomes" id="UP000183894">
    <property type="component" value="Unassembled WGS sequence"/>
</dbReference>